<dbReference type="InterPro" id="IPR019311">
    <property type="entry name" value="Fy-3"/>
</dbReference>
<gene>
    <name evidence="1" type="ORF">WR25_25481</name>
</gene>
<dbReference type="EMBL" id="LIAE01007676">
    <property type="protein sequence ID" value="PAV77619.1"/>
    <property type="molecule type" value="Genomic_DNA"/>
</dbReference>
<reference evidence="1 2" key="1">
    <citation type="journal article" date="2017" name="Curr. Biol.">
        <title>Genome architecture and evolution of a unichromosomal asexual nematode.</title>
        <authorList>
            <person name="Fradin H."/>
            <person name="Zegar C."/>
            <person name="Gutwein M."/>
            <person name="Lucas J."/>
            <person name="Kovtun M."/>
            <person name="Corcoran D."/>
            <person name="Baugh L.R."/>
            <person name="Kiontke K."/>
            <person name="Gunsalus K."/>
            <person name="Fitch D.H."/>
            <person name="Piano F."/>
        </authorList>
    </citation>
    <scope>NUCLEOTIDE SEQUENCE [LARGE SCALE GENOMIC DNA]</scope>
    <source>
        <strain evidence="1">PF1309</strain>
    </source>
</reference>
<organism evidence="1 2">
    <name type="scientific">Diploscapter pachys</name>
    <dbReference type="NCBI Taxonomy" id="2018661"/>
    <lineage>
        <taxon>Eukaryota</taxon>
        <taxon>Metazoa</taxon>
        <taxon>Ecdysozoa</taxon>
        <taxon>Nematoda</taxon>
        <taxon>Chromadorea</taxon>
        <taxon>Rhabditida</taxon>
        <taxon>Rhabditina</taxon>
        <taxon>Rhabditomorpha</taxon>
        <taxon>Rhabditoidea</taxon>
        <taxon>Rhabditidae</taxon>
        <taxon>Diploscapter</taxon>
    </lineage>
</organism>
<evidence type="ECO:0000313" key="1">
    <source>
        <dbReference type="EMBL" id="PAV77619.1"/>
    </source>
</evidence>
<keyword evidence="2" id="KW-1185">Reference proteome</keyword>
<dbReference type="OrthoDB" id="415359at2759"/>
<dbReference type="Proteomes" id="UP000218231">
    <property type="component" value="Unassembled WGS sequence"/>
</dbReference>
<dbReference type="AlphaFoldDB" id="A0A2A2KUT2"/>
<protein>
    <submittedName>
        <fullName evidence="1">Uncharacterized protein</fullName>
    </submittedName>
</protein>
<proteinExistence type="predicted"/>
<dbReference type="STRING" id="2018661.A0A2A2KUT2"/>
<accession>A0A2A2KUT2</accession>
<sequence>MSSEVDANLDYWMSLGAELSRTPRAGTSAASLRSLADSLSFPEKFEFAIRNSSADSLTLLIQLEMHMRNEMLTKTRARNWEVDELARKCEQAMLEEHGAQEQRRFNELNDRLKQVHSAYSVQIKELAEKHRVAFRLAVDSLHSHNSIPASLIDEMHNETGRAIRAKTVDVSQAPDVDESYTVYIGSQLKSMHNIRLQSTPSLVDLCKLNNSEEEQSSRLQMAMSMYSRSLSAVILLVAKDPLFHARHNTEFFKLCEQSTELHFDSLEQQLEDNAESTRKANLWRMGNEGQAEEETKNASDSLEIGDVYCTKHSNLHNIQVQYRSISKRILIFQVAFHLVVDDILRTSDIQSRNPCLNGIRNIVRLSARLGITTLYIPLLLIGQPSEATTVAWCLKRAEMMFKCVKGFLIEVCSSSAQHYNIHFVLPSGLLPSIYHHISTMLPTIFHLVPSVSITLQAD</sequence>
<dbReference type="Pfam" id="PF10154">
    <property type="entry name" value="Fy-3"/>
    <property type="match status" value="1"/>
</dbReference>
<evidence type="ECO:0000313" key="2">
    <source>
        <dbReference type="Proteomes" id="UP000218231"/>
    </source>
</evidence>
<dbReference type="PANTHER" id="PTHR16525">
    <property type="entry name" value="PROTEIN C12ORF4"/>
    <property type="match status" value="1"/>
</dbReference>
<comment type="caution">
    <text evidence="1">The sequence shown here is derived from an EMBL/GenBank/DDBJ whole genome shotgun (WGS) entry which is preliminary data.</text>
</comment>
<name>A0A2A2KUT2_9BILA</name>
<dbReference type="GO" id="GO:0005737">
    <property type="term" value="C:cytoplasm"/>
    <property type="evidence" value="ECO:0007669"/>
    <property type="project" value="TreeGrafter"/>
</dbReference>
<dbReference type="PANTHER" id="PTHR16525:SF0">
    <property type="entry name" value="PROTEIN C12ORF4"/>
    <property type="match status" value="1"/>
</dbReference>